<dbReference type="Proteomes" id="UP000008635">
    <property type="component" value="Chromosome"/>
</dbReference>
<reference evidence="3" key="2">
    <citation type="submission" date="2011-01" db="EMBL/GenBank/DDBJ databases">
        <title>The complete genome of Deinococcus maricopensis DSM 21211.</title>
        <authorList>
            <consortium name="US DOE Joint Genome Institute (JGI-PGF)"/>
            <person name="Lucas S."/>
            <person name="Copeland A."/>
            <person name="Lapidus A."/>
            <person name="Goodwin L."/>
            <person name="Pitluck S."/>
            <person name="Kyrpides N."/>
            <person name="Mavromatis K."/>
            <person name="Pagani I."/>
            <person name="Ivanova N."/>
            <person name="Ovchinnikova G."/>
            <person name="Zeytun A."/>
            <person name="Detter J.C."/>
            <person name="Han C."/>
            <person name="Land M."/>
            <person name="Hauser L."/>
            <person name="Markowitz V."/>
            <person name="Cheng J.-F."/>
            <person name="Hugenholtz P."/>
            <person name="Woyke T."/>
            <person name="Wu D."/>
            <person name="Pukall R."/>
            <person name="Gehrich-Schroeter G."/>
            <person name="Brambilla E."/>
            <person name="Klenk H.-P."/>
            <person name="Eisen J.A."/>
        </authorList>
    </citation>
    <scope>NUCLEOTIDE SEQUENCE [LARGE SCALE GENOMIC DNA]</scope>
    <source>
        <strain evidence="3">DSM 21211 / LMG 22137 / NRRL B-23946 / LB-34</strain>
    </source>
</reference>
<reference evidence="2 3" key="1">
    <citation type="journal article" date="2011" name="Stand. Genomic Sci.">
        <title>Complete genome sequence of Deinococcus maricopensis type strain (LB-34).</title>
        <authorList>
            <person name="Pukall R."/>
            <person name="Zeytun A."/>
            <person name="Lucas S."/>
            <person name="Lapidus A."/>
            <person name="Hammon N."/>
            <person name="Deshpande S."/>
            <person name="Nolan M."/>
            <person name="Cheng J.F."/>
            <person name="Pitluck S."/>
            <person name="Liolios K."/>
            <person name="Pagani I."/>
            <person name="Mikhailova N."/>
            <person name="Ivanova N."/>
            <person name="Mavromatis K."/>
            <person name="Pati A."/>
            <person name="Tapia R."/>
            <person name="Han C."/>
            <person name="Goodwin L."/>
            <person name="Chen A."/>
            <person name="Palaniappan K."/>
            <person name="Land M."/>
            <person name="Hauser L."/>
            <person name="Chang Y.J."/>
            <person name="Jeffries C.D."/>
            <person name="Brambilla E.M."/>
            <person name="Rohde M."/>
            <person name="Goker M."/>
            <person name="Detter J.C."/>
            <person name="Woyke T."/>
            <person name="Bristow J."/>
            <person name="Eisen J.A."/>
            <person name="Markowitz V."/>
            <person name="Hugenholtz P."/>
            <person name="Kyrpides N.C."/>
            <person name="Klenk H.P."/>
        </authorList>
    </citation>
    <scope>NUCLEOTIDE SEQUENCE [LARGE SCALE GENOMIC DNA]</scope>
    <source>
        <strain evidence="3">DSM 21211 / LMG 22137 / NRRL B-23946 / LB-34</strain>
    </source>
</reference>
<dbReference type="Gene3D" id="3.40.640.10">
    <property type="entry name" value="Type I PLP-dependent aspartate aminotransferase-like (Major domain)"/>
    <property type="match status" value="1"/>
</dbReference>
<proteinExistence type="predicted"/>
<evidence type="ECO:0000313" key="3">
    <source>
        <dbReference type="Proteomes" id="UP000008635"/>
    </source>
</evidence>
<dbReference type="InterPro" id="IPR011340">
    <property type="entry name" value="Cys_dSase-rel"/>
</dbReference>
<dbReference type="EMBL" id="CP002454">
    <property type="protein sequence ID" value="ADV67134.1"/>
    <property type="molecule type" value="Genomic_DNA"/>
</dbReference>
<organism evidence="2 3">
    <name type="scientific">Deinococcus maricopensis (strain DSM 21211 / LMG 22137 / NRRL B-23946 / LB-34)</name>
    <dbReference type="NCBI Taxonomy" id="709986"/>
    <lineage>
        <taxon>Bacteria</taxon>
        <taxon>Thermotogati</taxon>
        <taxon>Deinococcota</taxon>
        <taxon>Deinococci</taxon>
        <taxon>Deinococcales</taxon>
        <taxon>Deinococcaceae</taxon>
        <taxon>Deinococcus</taxon>
    </lineage>
</organism>
<dbReference type="InterPro" id="IPR015424">
    <property type="entry name" value="PyrdxlP-dep_Trfase"/>
</dbReference>
<dbReference type="SUPFAM" id="SSF53383">
    <property type="entry name" value="PLP-dependent transferases"/>
    <property type="match status" value="1"/>
</dbReference>
<evidence type="ECO:0000313" key="2">
    <source>
        <dbReference type="EMBL" id="ADV67134.1"/>
    </source>
</evidence>
<protein>
    <submittedName>
        <fullName evidence="2">Cysteine desulfurase family protein</fullName>
        <ecNumber evidence="2">2.8.1.7</ecNumber>
    </submittedName>
</protein>
<name>E8U7U5_DEIML</name>
<dbReference type="GO" id="GO:0031071">
    <property type="term" value="F:cysteine desulfurase activity"/>
    <property type="evidence" value="ECO:0007669"/>
    <property type="project" value="UniProtKB-EC"/>
</dbReference>
<dbReference type="KEGG" id="dmr:Deima_1485"/>
<dbReference type="STRING" id="709986.Deima_1485"/>
<dbReference type="NCBIfam" id="TIGR01976">
    <property type="entry name" value="am_tr_V_VC1184"/>
    <property type="match status" value="1"/>
</dbReference>
<dbReference type="PANTHER" id="PTHR43586:SF21">
    <property type="entry name" value="PYRIDOXAL PHOSPHATE (PLP)-DEPENDENT ASPARTATE AMINOTRANSFERASE SUPERFAMILY"/>
    <property type="match status" value="1"/>
</dbReference>
<dbReference type="InterPro" id="IPR015421">
    <property type="entry name" value="PyrdxlP-dep_Trfase_major"/>
</dbReference>
<dbReference type="RefSeq" id="WP_013556639.1">
    <property type="nucleotide sequence ID" value="NC_014958.1"/>
</dbReference>
<dbReference type="AlphaFoldDB" id="E8U7U5"/>
<dbReference type="OrthoDB" id="9804366at2"/>
<dbReference type="PANTHER" id="PTHR43586">
    <property type="entry name" value="CYSTEINE DESULFURASE"/>
    <property type="match status" value="1"/>
</dbReference>
<dbReference type="HOGENOM" id="CLU_003433_2_2_0"/>
<dbReference type="EC" id="2.8.1.7" evidence="2"/>
<keyword evidence="2" id="KW-0808">Transferase</keyword>
<gene>
    <name evidence="2" type="ordered locus">Deima_1485</name>
</gene>
<evidence type="ECO:0000259" key="1">
    <source>
        <dbReference type="Pfam" id="PF00266"/>
    </source>
</evidence>
<dbReference type="InterPro" id="IPR000192">
    <property type="entry name" value="Aminotrans_V_dom"/>
</dbReference>
<dbReference type="Pfam" id="PF00266">
    <property type="entry name" value="Aminotran_5"/>
    <property type="match status" value="1"/>
</dbReference>
<dbReference type="Gene3D" id="3.90.1150.10">
    <property type="entry name" value="Aspartate Aminotransferase, domain 1"/>
    <property type="match status" value="1"/>
</dbReference>
<dbReference type="InterPro" id="IPR015422">
    <property type="entry name" value="PyrdxlP-dep_Trfase_small"/>
</dbReference>
<dbReference type="eggNOG" id="COG0520">
    <property type="taxonomic scope" value="Bacteria"/>
</dbReference>
<keyword evidence="3" id="KW-1185">Reference proteome</keyword>
<accession>E8U7U5</accession>
<feature type="domain" description="Aminotransferase class V" evidence="1">
    <location>
        <begin position="24"/>
        <end position="395"/>
    </location>
</feature>
<sequence>MPITAFDAARARAHFPQLTADHAFLDNAAGSFTPEHTHRAILAHLQDLGSVNAGMGHPHGDRVLDLKTRARAATATFLNAHPNEVALGPSSTALAFRLAGAFARLWGPGDEIIISELEHEANASPWRELERQGLKVHLWRARTPDMTLHVEDLRPLLNARTRLLAVTAASNTLGVTPPVREAIQVAHEVGAWTVIDDVHGAAHHLPDVRAWNADFVTFSPYKVFAPHLGAMYIRGELLAQLPVPKLSFMADDNISKIEHGTAPYASLAGWLGALDYLRDLSGHDALTRAALGEVYAAADAHERALTDRVLSGLRDLPHVTLYGPQTTEGRVATFAMRVQGLTPHETALKLAQRGVSVAAGHFYAVLPMTRLGLMPDGVVRASLAHYNTHDDITRLLDGLAALA</sequence>